<dbReference type="Proteomes" id="UP001163152">
    <property type="component" value="Chromosome"/>
</dbReference>
<gene>
    <name evidence="1" type="ORF">OXH18_09040</name>
</gene>
<dbReference type="AlphaFoldDB" id="A0A9E8ZFB6"/>
<dbReference type="KEGG" id="tsin:OXH18_09040"/>
<name>A0A9E8ZFB6_9CYAN</name>
<dbReference type="EMBL" id="CP113797">
    <property type="protein sequence ID" value="WAL62113.1"/>
    <property type="molecule type" value="Genomic_DNA"/>
</dbReference>
<sequence length="274" mass="32329">MNFSHLTSNAQDLPNLLEPGWTDGLSSIDSILDKLPPQARAWVESLSWQQRRYMLSLCHLICAAPPEVQAEFLDDYTADGLVTRKLEDQETKQRVKQYLKDFHIETELSETVLRTYIRQFYTHSAQDTRRQPDLYLQSALKLVFSTEERNNVFSYILGFELLKMMFCMSWLQHEKLYRLQRNQEDFINTYIKPIQHAHRLNNIIIPKDEGVFFAKRSYYVQLPEIQTKKLIELVIATFTTEATIDFGFSIIRHPNSLHFDYDYIFEPEPDGIFS</sequence>
<reference evidence="1" key="1">
    <citation type="submission" date="2022-12" db="EMBL/GenBank/DDBJ databases">
        <title>Polyphasic identification of a Novel Hot-Spring Cyanobacterium Ocullathermofonsia sinensis gen nov. sp. nov. and Genomic Insights on its Adaptations to the Thermal Habitat.</title>
        <authorList>
            <person name="Daroch M."/>
            <person name="Tang J."/>
            <person name="Jiang Y."/>
        </authorList>
    </citation>
    <scope>NUCLEOTIDE SEQUENCE</scope>
    <source>
        <strain evidence="1">PKUAC-SCTA174</strain>
    </source>
</reference>
<keyword evidence="2" id="KW-1185">Reference proteome</keyword>
<dbReference type="RefSeq" id="WP_268612219.1">
    <property type="nucleotide sequence ID" value="NZ_CP113797.1"/>
</dbReference>
<protein>
    <submittedName>
        <fullName evidence="1">Cobyrinic acid a,c-diamide synthase</fullName>
    </submittedName>
</protein>
<accession>A0A9E8ZFB6</accession>
<organism evidence="1 2">
    <name type="scientific">Thermocoleostomius sinensis A174</name>
    <dbReference type="NCBI Taxonomy" id="2016057"/>
    <lineage>
        <taxon>Bacteria</taxon>
        <taxon>Bacillati</taxon>
        <taxon>Cyanobacteriota</taxon>
        <taxon>Cyanophyceae</taxon>
        <taxon>Oculatellales</taxon>
        <taxon>Oculatellaceae</taxon>
        <taxon>Thermocoleostomius</taxon>
    </lineage>
</organism>
<evidence type="ECO:0000313" key="1">
    <source>
        <dbReference type="EMBL" id="WAL62113.1"/>
    </source>
</evidence>
<proteinExistence type="predicted"/>
<evidence type="ECO:0000313" key="2">
    <source>
        <dbReference type="Proteomes" id="UP001163152"/>
    </source>
</evidence>